<dbReference type="EMBL" id="KB467831">
    <property type="protein sequence ID" value="PCH34480.1"/>
    <property type="molecule type" value="Genomic_DNA"/>
</dbReference>
<keyword evidence="2" id="KW-1185">Reference proteome</keyword>
<name>A0A2H3IWV7_WOLCO</name>
<dbReference type="Proteomes" id="UP000218811">
    <property type="component" value="Unassembled WGS sequence"/>
</dbReference>
<reference evidence="1 2" key="1">
    <citation type="journal article" date="2012" name="Science">
        <title>The Paleozoic origin of enzymatic lignin decomposition reconstructed from 31 fungal genomes.</title>
        <authorList>
            <person name="Floudas D."/>
            <person name="Binder M."/>
            <person name="Riley R."/>
            <person name="Barry K."/>
            <person name="Blanchette R.A."/>
            <person name="Henrissat B."/>
            <person name="Martinez A.T."/>
            <person name="Otillar R."/>
            <person name="Spatafora J.W."/>
            <person name="Yadav J.S."/>
            <person name="Aerts A."/>
            <person name="Benoit I."/>
            <person name="Boyd A."/>
            <person name="Carlson A."/>
            <person name="Copeland A."/>
            <person name="Coutinho P.M."/>
            <person name="de Vries R.P."/>
            <person name="Ferreira P."/>
            <person name="Findley K."/>
            <person name="Foster B."/>
            <person name="Gaskell J."/>
            <person name="Glotzer D."/>
            <person name="Gorecki P."/>
            <person name="Heitman J."/>
            <person name="Hesse C."/>
            <person name="Hori C."/>
            <person name="Igarashi K."/>
            <person name="Jurgens J.A."/>
            <person name="Kallen N."/>
            <person name="Kersten P."/>
            <person name="Kohler A."/>
            <person name="Kuees U."/>
            <person name="Kumar T.K.A."/>
            <person name="Kuo A."/>
            <person name="LaButti K."/>
            <person name="Larrondo L.F."/>
            <person name="Lindquist E."/>
            <person name="Ling A."/>
            <person name="Lombard V."/>
            <person name="Lucas S."/>
            <person name="Lundell T."/>
            <person name="Martin R."/>
            <person name="McLaughlin D.J."/>
            <person name="Morgenstern I."/>
            <person name="Morin E."/>
            <person name="Murat C."/>
            <person name="Nagy L.G."/>
            <person name="Nolan M."/>
            <person name="Ohm R.A."/>
            <person name="Patyshakuliyeva A."/>
            <person name="Rokas A."/>
            <person name="Ruiz-Duenas F.J."/>
            <person name="Sabat G."/>
            <person name="Salamov A."/>
            <person name="Samejima M."/>
            <person name="Schmutz J."/>
            <person name="Slot J.C."/>
            <person name="St John F."/>
            <person name="Stenlid J."/>
            <person name="Sun H."/>
            <person name="Sun S."/>
            <person name="Syed K."/>
            <person name="Tsang A."/>
            <person name="Wiebenga A."/>
            <person name="Young D."/>
            <person name="Pisabarro A."/>
            <person name="Eastwood D.C."/>
            <person name="Martin F."/>
            <person name="Cullen D."/>
            <person name="Grigoriev I.V."/>
            <person name="Hibbett D.S."/>
        </authorList>
    </citation>
    <scope>NUCLEOTIDE SEQUENCE [LARGE SCALE GENOMIC DNA]</scope>
    <source>
        <strain evidence="1 2">MD-104</strain>
    </source>
</reference>
<evidence type="ECO:0000313" key="1">
    <source>
        <dbReference type="EMBL" id="PCH34480.1"/>
    </source>
</evidence>
<accession>A0A2H3IWV7</accession>
<protein>
    <recommendedName>
        <fullName evidence="3">F-box domain-containing protein</fullName>
    </recommendedName>
</protein>
<evidence type="ECO:0000313" key="2">
    <source>
        <dbReference type="Proteomes" id="UP000218811"/>
    </source>
</evidence>
<dbReference type="AlphaFoldDB" id="A0A2H3IWV7"/>
<dbReference type="STRING" id="742152.A0A2H3IWV7"/>
<evidence type="ECO:0008006" key="3">
    <source>
        <dbReference type="Google" id="ProtNLM"/>
    </source>
</evidence>
<gene>
    <name evidence="1" type="ORF">WOLCODRAFT_15347</name>
</gene>
<organism evidence="1 2">
    <name type="scientific">Wolfiporia cocos (strain MD-104)</name>
    <name type="common">Brown rot fungus</name>
    <dbReference type="NCBI Taxonomy" id="742152"/>
    <lineage>
        <taxon>Eukaryota</taxon>
        <taxon>Fungi</taxon>
        <taxon>Dikarya</taxon>
        <taxon>Basidiomycota</taxon>
        <taxon>Agaricomycotina</taxon>
        <taxon>Agaricomycetes</taxon>
        <taxon>Polyporales</taxon>
        <taxon>Phaeolaceae</taxon>
        <taxon>Wolfiporia</taxon>
    </lineage>
</organism>
<proteinExistence type="predicted"/>
<sequence>MISLQRFSSIAELHLSRVRFRNLQQFGDLVCALPRLGTLRLRNIMGLESRSDTVALGRRTTVSVLSNFELYFGEYYNAALPALTSWIGAALPNNTLTNISVDGGYSEITQWTTSMNQLLRAAGQSLRSIHIDNMCIRSQERRPQGAPFIPGFIPVTEVPIDRLLNFVHNTHLRSISLDLVYKEGAHRAVFNGWLPWLLSHISSGELTDIEVYIPDLTACNDILARGGMPEICNSVGFSEIDAIISTPQFERLQHVRFLFDLEEVHWWIDGDDIAVDHNIHPIFWTETRRILATKIFNGIREHMPLTHARGILSLERC</sequence>